<dbReference type="EMBL" id="HBUF01158108">
    <property type="protein sequence ID" value="CAG6649532.1"/>
    <property type="molecule type" value="Transcribed_RNA"/>
</dbReference>
<keyword evidence="1" id="KW-0812">Transmembrane</keyword>
<dbReference type="AlphaFoldDB" id="A0A8D8RFY9"/>
<feature type="transmembrane region" description="Helical" evidence="1">
    <location>
        <begin position="54"/>
        <end position="77"/>
    </location>
</feature>
<sequence length="107" mass="12960">MYCTMWIYLGFFVPYYLYRTLKFLHHILSPPILYSVLLFFLFMPRAPTIPHFFFFILCFPFLFMISLCSLFFLYTYVQTLSLNLYPTCCLHVLEGMLQLHSRPEARE</sequence>
<accession>A0A8D8RFY9</accession>
<evidence type="ECO:0000313" key="2">
    <source>
        <dbReference type="EMBL" id="CAG6649531.1"/>
    </source>
</evidence>
<reference evidence="2" key="1">
    <citation type="submission" date="2021-05" db="EMBL/GenBank/DDBJ databases">
        <authorList>
            <person name="Alioto T."/>
            <person name="Alioto T."/>
            <person name="Gomez Garrido J."/>
        </authorList>
    </citation>
    <scope>NUCLEOTIDE SEQUENCE</scope>
</reference>
<keyword evidence="1" id="KW-0472">Membrane</keyword>
<proteinExistence type="predicted"/>
<organism evidence="2">
    <name type="scientific">Cacopsylla melanoneura</name>
    <dbReference type="NCBI Taxonomy" id="428564"/>
    <lineage>
        <taxon>Eukaryota</taxon>
        <taxon>Metazoa</taxon>
        <taxon>Ecdysozoa</taxon>
        <taxon>Arthropoda</taxon>
        <taxon>Hexapoda</taxon>
        <taxon>Insecta</taxon>
        <taxon>Pterygota</taxon>
        <taxon>Neoptera</taxon>
        <taxon>Paraneoptera</taxon>
        <taxon>Hemiptera</taxon>
        <taxon>Sternorrhyncha</taxon>
        <taxon>Psylloidea</taxon>
        <taxon>Psyllidae</taxon>
        <taxon>Psyllinae</taxon>
        <taxon>Cacopsylla</taxon>
    </lineage>
</organism>
<dbReference type="EMBL" id="HBUF01158107">
    <property type="protein sequence ID" value="CAG6649531.1"/>
    <property type="molecule type" value="Transcribed_RNA"/>
</dbReference>
<keyword evidence="1" id="KW-1133">Transmembrane helix</keyword>
<name>A0A8D8RFY9_9HEMI</name>
<feature type="transmembrane region" description="Helical" evidence="1">
    <location>
        <begin position="23"/>
        <end position="42"/>
    </location>
</feature>
<protein>
    <submittedName>
        <fullName evidence="2">Uncharacterized protein</fullName>
    </submittedName>
</protein>
<evidence type="ECO:0000256" key="1">
    <source>
        <dbReference type="SAM" id="Phobius"/>
    </source>
</evidence>